<sequence length="161" mass="17514">MRQYEMTLVAISEKRVKISAESAEAAAQMVEKIYSETNLLDFSNRDVTDISVLAKAADVKESGCNAYPEGCAKCPYSCPMDGKCMRDDPENRCQECVNHCKVCGRCEAKESGDCGQECIECGHCCPECACCTHPIKEQQPGKHLFSAGNDTKTKGGTQPQG</sequence>
<organism evidence="2 3">
    <name type="scientific">Acetatifactor muris</name>
    <dbReference type="NCBI Taxonomy" id="879566"/>
    <lineage>
        <taxon>Bacteria</taxon>
        <taxon>Bacillati</taxon>
        <taxon>Bacillota</taxon>
        <taxon>Clostridia</taxon>
        <taxon>Lachnospirales</taxon>
        <taxon>Lachnospiraceae</taxon>
        <taxon>Acetatifactor</taxon>
    </lineage>
</organism>
<dbReference type="OrthoDB" id="9807638at2"/>
<evidence type="ECO:0000313" key="3">
    <source>
        <dbReference type="Proteomes" id="UP000236311"/>
    </source>
</evidence>
<dbReference type="EMBL" id="OFSM01000023">
    <property type="protein sequence ID" value="SOY31239.1"/>
    <property type="molecule type" value="Genomic_DNA"/>
</dbReference>
<feature type="region of interest" description="Disordered" evidence="1">
    <location>
        <begin position="142"/>
        <end position="161"/>
    </location>
</feature>
<name>A0A2K4ZL83_9FIRM</name>
<accession>A0A2K4ZL83</accession>
<gene>
    <name evidence="2" type="ORF">AMURIS_03975</name>
</gene>
<protein>
    <recommendedName>
        <fullName evidence="4">4Fe-4S ferredoxin-type domain-containing protein</fullName>
    </recommendedName>
</protein>
<reference evidence="2 3" key="1">
    <citation type="submission" date="2018-01" db="EMBL/GenBank/DDBJ databases">
        <authorList>
            <person name="Gaut B.S."/>
            <person name="Morton B.R."/>
            <person name="Clegg M.T."/>
            <person name="Duvall M.R."/>
        </authorList>
    </citation>
    <scope>NUCLEOTIDE SEQUENCE [LARGE SCALE GENOMIC DNA]</scope>
    <source>
        <strain evidence="2">GP69</strain>
    </source>
</reference>
<keyword evidence="3" id="KW-1185">Reference proteome</keyword>
<evidence type="ECO:0000256" key="1">
    <source>
        <dbReference type="SAM" id="MobiDB-lite"/>
    </source>
</evidence>
<evidence type="ECO:0008006" key="4">
    <source>
        <dbReference type="Google" id="ProtNLM"/>
    </source>
</evidence>
<dbReference type="RefSeq" id="WP_103241243.1">
    <property type="nucleotide sequence ID" value="NZ_JANJZD010000021.1"/>
</dbReference>
<evidence type="ECO:0000313" key="2">
    <source>
        <dbReference type="EMBL" id="SOY31239.1"/>
    </source>
</evidence>
<feature type="compositionally biased region" description="Polar residues" evidence="1">
    <location>
        <begin position="148"/>
        <end position="161"/>
    </location>
</feature>
<dbReference type="AlphaFoldDB" id="A0A2K4ZL83"/>
<proteinExistence type="predicted"/>
<dbReference type="Proteomes" id="UP000236311">
    <property type="component" value="Unassembled WGS sequence"/>
</dbReference>